<dbReference type="PANTHER" id="PTHR35908:SF1">
    <property type="entry name" value="CONSERVED PROTEIN"/>
    <property type="match status" value="1"/>
</dbReference>
<proteinExistence type="predicted"/>
<dbReference type="SUPFAM" id="SSF54593">
    <property type="entry name" value="Glyoxalase/Bleomycin resistance protein/Dihydroxybiphenyl dioxygenase"/>
    <property type="match status" value="1"/>
</dbReference>
<sequence>MAALGELALDDHVPAIDLRPGGVTVRLVPTGHGLGTRSVELARQVSAVAREHGALADPTAVQNLVVTVDALAVGEVLPFWRAVLGYPARPDAPEDELVDPHLRAPVFFFNQADAPRPQRNRLHVDVFVPHDQAQARVAAAVAAGGRLVTDEHAPAWWVLADVEGNEACVATSAW</sequence>
<reference evidence="2 3" key="1">
    <citation type="submission" date="2016-12" db="EMBL/GenBank/DDBJ databases">
        <title>The draft genome sequence of Actinophytocola sp. 11-183.</title>
        <authorList>
            <person name="Wang W."/>
            <person name="Yuan L."/>
        </authorList>
    </citation>
    <scope>NUCLEOTIDE SEQUENCE [LARGE SCALE GENOMIC DNA]</scope>
    <source>
        <strain evidence="2 3">11-183</strain>
    </source>
</reference>
<evidence type="ECO:0000259" key="1">
    <source>
        <dbReference type="Pfam" id="PF18029"/>
    </source>
</evidence>
<keyword evidence="3" id="KW-1185">Reference proteome</keyword>
<dbReference type="PANTHER" id="PTHR35908">
    <property type="entry name" value="HYPOTHETICAL FUSION PROTEIN"/>
    <property type="match status" value="1"/>
</dbReference>
<comment type="caution">
    <text evidence="2">The sequence shown here is derived from an EMBL/GenBank/DDBJ whole genome shotgun (WGS) entry which is preliminary data.</text>
</comment>
<dbReference type="EMBL" id="MSIE01000040">
    <property type="protein sequence ID" value="OLF15556.1"/>
    <property type="molecule type" value="Genomic_DNA"/>
</dbReference>
<evidence type="ECO:0000313" key="3">
    <source>
        <dbReference type="Proteomes" id="UP000185596"/>
    </source>
</evidence>
<dbReference type="AlphaFoldDB" id="A0A1Q8CMH2"/>
<name>A0A1Q8CMH2_9PSEU</name>
<evidence type="ECO:0000313" key="2">
    <source>
        <dbReference type="EMBL" id="OLF15556.1"/>
    </source>
</evidence>
<dbReference type="Proteomes" id="UP000185596">
    <property type="component" value="Unassembled WGS sequence"/>
</dbReference>
<organism evidence="2 3">
    <name type="scientific">Actinophytocola xanthii</name>
    <dbReference type="NCBI Taxonomy" id="1912961"/>
    <lineage>
        <taxon>Bacteria</taxon>
        <taxon>Bacillati</taxon>
        <taxon>Actinomycetota</taxon>
        <taxon>Actinomycetes</taxon>
        <taxon>Pseudonocardiales</taxon>
        <taxon>Pseudonocardiaceae</taxon>
    </lineage>
</organism>
<protein>
    <submittedName>
        <fullName evidence="2">Pterin-4-alpha-carbinolamine dehydratase</fullName>
    </submittedName>
</protein>
<dbReference type="Pfam" id="PF18029">
    <property type="entry name" value="Glyoxalase_6"/>
    <property type="match status" value="1"/>
</dbReference>
<dbReference type="InterPro" id="IPR041581">
    <property type="entry name" value="Glyoxalase_6"/>
</dbReference>
<gene>
    <name evidence="2" type="ORF">BU204_21230</name>
</gene>
<accession>A0A1Q8CMH2</accession>
<dbReference type="InterPro" id="IPR029068">
    <property type="entry name" value="Glyas_Bleomycin-R_OHBP_Dase"/>
</dbReference>
<dbReference type="STRING" id="1912961.BU204_21230"/>
<feature type="domain" description="Glyoxalase-like" evidence="1">
    <location>
        <begin position="66"/>
        <end position="169"/>
    </location>
</feature>
<dbReference type="Gene3D" id="3.10.180.10">
    <property type="entry name" value="2,3-Dihydroxybiphenyl 1,2-Dioxygenase, domain 1"/>
    <property type="match status" value="1"/>
</dbReference>